<evidence type="ECO:0000313" key="2">
    <source>
        <dbReference type="EMBL" id="KAK0513957.1"/>
    </source>
</evidence>
<evidence type="ECO:0008006" key="4">
    <source>
        <dbReference type="Google" id="ProtNLM"/>
    </source>
</evidence>
<evidence type="ECO:0000313" key="3">
    <source>
        <dbReference type="Proteomes" id="UP001166286"/>
    </source>
</evidence>
<dbReference type="PANTHER" id="PTHR22946">
    <property type="entry name" value="DIENELACTONE HYDROLASE DOMAIN-CONTAINING PROTEIN-RELATED"/>
    <property type="match status" value="1"/>
</dbReference>
<dbReference type="Proteomes" id="UP001166286">
    <property type="component" value="Unassembled WGS sequence"/>
</dbReference>
<dbReference type="PANTHER" id="PTHR22946:SF13">
    <property type="entry name" value="ALPHA_BETA HYDROLASE PSOB"/>
    <property type="match status" value="1"/>
</dbReference>
<evidence type="ECO:0000256" key="1">
    <source>
        <dbReference type="ARBA" id="ARBA00022801"/>
    </source>
</evidence>
<reference evidence="2" key="1">
    <citation type="submission" date="2023-03" db="EMBL/GenBank/DDBJ databases">
        <title>Complete genome of Cladonia borealis.</title>
        <authorList>
            <person name="Park H."/>
        </authorList>
    </citation>
    <scope>NUCLEOTIDE SEQUENCE</scope>
    <source>
        <strain evidence="2">ANT050790</strain>
    </source>
</reference>
<dbReference type="SUPFAM" id="SSF53474">
    <property type="entry name" value="alpha/beta-Hydrolases"/>
    <property type="match status" value="1"/>
</dbReference>
<dbReference type="Gene3D" id="1.20.1440.110">
    <property type="entry name" value="acylaminoacyl peptidase"/>
    <property type="match status" value="1"/>
</dbReference>
<dbReference type="EMBL" id="JAFEKC020000006">
    <property type="protein sequence ID" value="KAK0513957.1"/>
    <property type="molecule type" value="Genomic_DNA"/>
</dbReference>
<gene>
    <name evidence="2" type="ORF">JMJ35_003679</name>
</gene>
<protein>
    <recommendedName>
        <fullName evidence="4">Alpha/beta hydrolase</fullName>
    </recommendedName>
</protein>
<dbReference type="InterPro" id="IPR010520">
    <property type="entry name" value="FrsA-like"/>
</dbReference>
<dbReference type="Pfam" id="PF06500">
    <property type="entry name" value="FrsA-like"/>
    <property type="match status" value="1"/>
</dbReference>
<sequence>MFSFSSSFMFDFELTRILGSASSGGCDVGEFKSAVGKIKKHDAESWHAAWKEQGERAERIGDDAAKAGFKVPARNAYLRASNYFRTASYMFDNDDARVIPFAERSISNFRRATTLMDGEVVFVEIPYENGLRLPGYLCLPPPNARLPNQKTPVVLYAGGADSTKEELYFLFGHTGPQLGYAVLCFEGPGQGLLLKRSKVPLRPDFEVCAGIAMDFLSNLSQKRADMDLDLGRIAVAGAATGGYFALRAATDARIKACISIDPFFSLWDLALTRAPQYFVKMWDSGWVPDGTFDSFTDAHCKGNFQAGWEMGLGKSSMGVVKATAMLRRFKDFSLETEKDGKILDRITCPVFLTGPGAGQDMYASADASTFKIQKLLINVSESQKEVWVPTDVAEGGLTAKIGAWALLAQKSFKFLDRQFEIKRKAL</sequence>
<comment type="caution">
    <text evidence="2">The sequence shown here is derived from an EMBL/GenBank/DDBJ whole genome shotgun (WGS) entry which is preliminary data.</text>
</comment>
<dbReference type="AlphaFoldDB" id="A0AA39V320"/>
<name>A0AA39V320_9LECA</name>
<dbReference type="InterPro" id="IPR029058">
    <property type="entry name" value="AB_hydrolase_fold"/>
</dbReference>
<dbReference type="Gene3D" id="3.40.50.1820">
    <property type="entry name" value="alpha/beta hydrolase"/>
    <property type="match status" value="1"/>
</dbReference>
<proteinExistence type="predicted"/>
<keyword evidence="3" id="KW-1185">Reference proteome</keyword>
<dbReference type="InterPro" id="IPR050261">
    <property type="entry name" value="FrsA_esterase"/>
</dbReference>
<accession>A0AA39V320</accession>
<organism evidence="2 3">
    <name type="scientific">Cladonia borealis</name>
    <dbReference type="NCBI Taxonomy" id="184061"/>
    <lineage>
        <taxon>Eukaryota</taxon>
        <taxon>Fungi</taxon>
        <taxon>Dikarya</taxon>
        <taxon>Ascomycota</taxon>
        <taxon>Pezizomycotina</taxon>
        <taxon>Lecanoromycetes</taxon>
        <taxon>OSLEUM clade</taxon>
        <taxon>Lecanoromycetidae</taxon>
        <taxon>Lecanorales</taxon>
        <taxon>Lecanorineae</taxon>
        <taxon>Cladoniaceae</taxon>
        <taxon>Cladonia</taxon>
    </lineage>
</organism>
<dbReference type="GO" id="GO:0016787">
    <property type="term" value="F:hydrolase activity"/>
    <property type="evidence" value="ECO:0007669"/>
    <property type="project" value="UniProtKB-KW"/>
</dbReference>
<keyword evidence="1" id="KW-0378">Hydrolase</keyword>